<organism evidence="1 2">
    <name type="scientific">Nosema granulosis</name>
    <dbReference type="NCBI Taxonomy" id="83296"/>
    <lineage>
        <taxon>Eukaryota</taxon>
        <taxon>Fungi</taxon>
        <taxon>Fungi incertae sedis</taxon>
        <taxon>Microsporidia</taxon>
        <taxon>Nosematidae</taxon>
        <taxon>Nosema</taxon>
    </lineage>
</organism>
<dbReference type="EMBL" id="SBJO01000028">
    <property type="protein sequence ID" value="KAF9764325.1"/>
    <property type="molecule type" value="Genomic_DNA"/>
</dbReference>
<evidence type="ECO:0000313" key="2">
    <source>
        <dbReference type="Proteomes" id="UP000740883"/>
    </source>
</evidence>
<dbReference type="Proteomes" id="UP000740883">
    <property type="component" value="Unassembled WGS sequence"/>
</dbReference>
<accession>A0A9P6H349</accession>
<reference evidence="1 2" key="1">
    <citation type="journal article" date="2020" name="Genome Biol. Evol.">
        <title>Comparative genomics of strictly vertically transmitted, feminizing microsporidia endosymbionts of amphipod crustaceans.</title>
        <authorList>
            <person name="Cormier A."/>
            <person name="Chebbi M.A."/>
            <person name="Giraud I."/>
            <person name="Wattier R."/>
            <person name="Teixeira M."/>
            <person name="Gilbert C."/>
            <person name="Rigaud T."/>
            <person name="Cordaux R."/>
        </authorList>
    </citation>
    <scope>NUCLEOTIDE SEQUENCE [LARGE SCALE GENOMIC DNA]</scope>
    <source>
        <strain evidence="1 2">Ou3-Ou53</strain>
    </source>
</reference>
<evidence type="ECO:0000313" key="1">
    <source>
        <dbReference type="EMBL" id="KAF9764325.1"/>
    </source>
</evidence>
<dbReference type="AlphaFoldDB" id="A0A9P6H349"/>
<keyword evidence="2" id="KW-1185">Reference proteome</keyword>
<comment type="caution">
    <text evidence="1">The sequence shown here is derived from an EMBL/GenBank/DDBJ whole genome shotgun (WGS) entry which is preliminary data.</text>
</comment>
<proteinExistence type="predicted"/>
<name>A0A9P6H349_9MICR</name>
<protein>
    <submittedName>
        <fullName evidence="1">Uncharacterized protein</fullName>
    </submittedName>
</protein>
<sequence length="731" mass="85838">MNFVDANELLENRGHDKDVFAMISLTFKNMNAYEFAMEITKNVNERWFVVTAIKLIQSYLIIQTPRMNITSFKDIIKDSPPLGNLCVEREFVGVAFFIQFISAIFFDIPNKVDLMSKYPQYLYITEDFKRDMDGKRVDRCYIHIQKCVISRIKLFLSISSNLVKREDKKYWKLSSTHEFKTINKIPEEIQKTGIGVFDELVTGKNLISNILNNVESKKRNYIIDGPKTYAKIQNNQEDTQENTAVAENRSLFKKSFTKTVDKKKTVTFDLKSSKKPYTSEIDLKSFNDSFLKLIETKIDKNNIEMSLTYLIDSSFLPPYVFFGKKVCFDESDCDKTIRRCLNTSKCDKMKDGSLLFSIPINSRCLNFLLKIFELISSISEEKVLIEIKANKDLLEVCYKFDKGVYNLLKDFKQRIFPELMTVNQILHSECQEANIIDKKFIRDSNIVYDIFTSCKYKIEKKKTLISGRFSFRSKTRPTTIPGTESNYKKETIESCLFNIVEQPESFELKGINTPSENTNTRFLDILKKFLDMTKTEPFSEYLNWITNKGRKTILNSIRDYKVFYNQNILMEFIISRNICIGNDLSIKIENTKKTYITILQEYQNILQFVRKHLNDREIVDLINNVFQGNLYSDKSKEMIEIRMLVSIALYHDIPLEILMNMSIIEHRDYIEKQVSDIIGGNTDLIKQLRTTIYNYLILIRLRNELMIKMCMKKVLYIILEQMKREIMPDFS</sequence>
<gene>
    <name evidence="1" type="ORF">NGRA_0656</name>
</gene>